<feature type="transmembrane region" description="Helical" evidence="3">
    <location>
        <begin position="25"/>
        <end position="44"/>
    </location>
</feature>
<evidence type="ECO:0000256" key="2">
    <source>
        <dbReference type="SAM" id="MobiDB-lite"/>
    </source>
</evidence>
<keyword evidence="3" id="KW-0812">Transmembrane</keyword>
<dbReference type="Pfam" id="PF01551">
    <property type="entry name" value="Peptidase_M23"/>
    <property type="match status" value="1"/>
</dbReference>
<proteinExistence type="predicted"/>
<dbReference type="Proteomes" id="UP001198565">
    <property type="component" value="Unassembled WGS sequence"/>
</dbReference>
<evidence type="ECO:0000313" key="5">
    <source>
        <dbReference type="EMBL" id="MBY8888929.1"/>
    </source>
</evidence>
<dbReference type="PANTHER" id="PTHR21666">
    <property type="entry name" value="PEPTIDASE-RELATED"/>
    <property type="match status" value="1"/>
</dbReference>
<keyword evidence="6" id="KW-1185">Reference proteome</keyword>
<dbReference type="CDD" id="cd12797">
    <property type="entry name" value="M23_peptidase"/>
    <property type="match status" value="1"/>
</dbReference>
<evidence type="ECO:0000256" key="1">
    <source>
        <dbReference type="ARBA" id="ARBA00022729"/>
    </source>
</evidence>
<evidence type="ECO:0000259" key="4">
    <source>
        <dbReference type="Pfam" id="PF01551"/>
    </source>
</evidence>
<comment type="caution">
    <text evidence="5">The sequence shown here is derived from an EMBL/GenBank/DDBJ whole genome shotgun (WGS) entry which is preliminary data.</text>
</comment>
<accession>A0ABS7R4G0</accession>
<gene>
    <name evidence="5" type="ORF">K7472_29380</name>
</gene>
<evidence type="ECO:0000313" key="6">
    <source>
        <dbReference type="Proteomes" id="UP001198565"/>
    </source>
</evidence>
<protein>
    <submittedName>
        <fullName evidence="5">M23 family metallopeptidase</fullName>
    </submittedName>
</protein>
<reference evidence="5 6" key="1">
    <citation type="submission" date="2021-08" db="EMBL/GenBank/DDBJ databases">
        <title>Streptomyces sp. PTM05 isolated from lichen.</title>
        <authorList>
            <person name="Somphong A."/>
            <person name="Phongsopitanun W."/>
            <person name="Tanasupawat S."/>
        </authorList>
    </citation>
    <scope>NUCLEOTIDE SEQUENCE [LARGE SCALE GENOMIC DNA]</scope>
    <source>
        <strain evidence="5 6">Ptm05</strain>
    </source>
</reference>
<sequence length="274" mass="28616">MWQRRAVDDGARHPRRTPSRRRRGTWRGALLILGVLLMYVYAYAPGRAVADAVPGGEGARAWPVTGPHGEREPPPVLRGFEPPPAPWAPGHRGVDLGAPPGTAVRSAAPGEVTFAGVIAGRGVVTVQLSGSGEPPLRTTYEPLRPAVRPGDRVTAGQDIGTLGPGPFHCPAGCLHWGLLRGDQYLDPLSLIPPALRRLGPSRLLPIRGVPPPGVATPATVAAQARREPTAWAGSAAGWSAGAAGVAVAVLTVAGARFRNAAGPPRAGPWRRRPR</sequence>
<feature type="compositionally biased region" description="Basic and acidic residues" evidence="2">
    <location>
        <begin position="1"/>
        <end position="12"/>
    </location>
</feature>
<dbReference type="InterPro" id="IPR050570">
    <property type="entry name" value="Cell_wall_metabolism_enzyme"/>
</dbReference>
<organism evidence="5 6">
    <name type="scientific">Streptantibioticus parmotrematis</name>
    <dbReference type="NCBI Taxonomy" id="2873249"/>
    <lineage>
        <taxon>Bacteria</taxon>
        <taxon>Bacillati</taxon>
        <taxon>Actinomycetota</taxon>
        <taxon>Actinomycetes</taxon>
        <taxon>Kitasatosporales</taxon>
        <taxon>Streptomycetaceae</taxon>
        <taxon>Streptantibioticus</taxon>
    </lineage>
</organism>
<dbReference type="Gene3D" id="2.70.70.10">
    <property type="entry name" value="Glucose Permease (Domain IIA)"/>
    <property type="match status" value="1"/>
</dbReference>
<feature type="region of interest" description="Disordered" evidence="2">
    <location>
        <begin position="1"/>
        <end position="22"/>
    </location>
</feature>
<dbReference type="SUPFAM" id="SSF51261">
    <property type="entry name" value="Duplicated hybrid motif"/>
    <property type="match status" value="1"/>
</dbReference>
<keyword evidence="3" id="KW-0472">Membrane</keyword>
<dbReference type="PANTHER" id="PTHR21666:SF289">
    <property type="entry name" value="L-ALA--D-GLU ENDOPEPTIDASE"/>
    <property type="match status" value="1"/>
</dbReference>
<name>A0ABS7R4G0_9ACTN</name>
<dbReference type="EMBL" id="JAINVZ010000031">
    <property type="protein sequence ID" value="MBY8888929.1"/>
    <property type="molecule type" value="Genomic_DNA"/>
</dbReference>
<keyword evidence="1" id="KW-0732">Signal</keyword>
<feature type="compositionally biased region" description="Basic residues" evidence="2">
    <location>
        <begin position="13"/>
        <end position="22"/>
    </location>
</feature>
<keyword evidence="3" id="KW-1133">Transmembrane helix</keyword>
<dbReference type="InterPro" id="IPR011055">
    <property type="entry name" value="Dup_hybrid_motif"/>
</dbReference>
<evidence type="ECO:0000256" key="3">
    <source>
        <dbReference type="SAM" id="Phobius"/>
    </source>
</evidence>
<dbReference type="InterPro" id="IPR016047">
    <property type="entry name" value="M23ase_b-sheet_dom"/>
</dbReference>
<feature type="domain" description="M23ase beta-sheet core" evidence="4">
    <location>
        <begin position="90"/>
        <end position="187"/>
    </location>
</feature>